<reference evidence="3" key="1">
    <citation type="submission" date="2025-08" db="UniProtKB">
        <authorList>
            <consortium name="RefSeq"/>
        </authorList>
    </citation>
    <scope>IDENTIFICATION</scope>
</reference>
<protein>
    <submittedName>
        <fullName evidence="3">Uncharacterized protein LOC103522853</fullName>
    </submittedName>
</protein>
<accession>A0A3Q0JP17</accession>
<proteinExistence type="predicted"/>
<evidence type="ECO:0000313" key="3">
    <source>
        <dbReference type="RefSeq" id="XP_026688570.1"/>
    </source>
</evidence>
<dbReference type="RefSeq" id="XP_026688570.1">
    <property type="nucleotide sequence ID" value="XM_026832769.1"/>
</dbReference>
<keyword evidence="2" id="KW-1185">Reference proteome</keyword>
<dbReference type="Pfam" id="PF02469">
    <property type="entry name" value="Fasciclin"/>
    <property type="match status" value="1"/>
</dbReference>
<dbReference type="PROSITE" id="PS50213">
    <property type="entry name" value="FAS1"/>
    <property type="match status" value="1"/>
</dbReference>
<dbReference type="STRING" id="121845.A0A3Q0JP17"/>
<feature type="domain" description="FAS1" evidence="1">
    <location>
        <begin position="105"/>
        <end position="216"/>
    </location>
</feature>
<organism evidence="2 3">
    <name type="scientific">Diaphorina citri</name>
    <name type="common">Asian citrus psyllid</name>
    <dbReference type="NCBI Taxonomy" id="121845"/>
    <lineage>
        <taxon>Eukaryota</taxon>
        <taxon>Metazoa</taxon>
        <taxon>Ecdysozoa</taxon>
        <taxon>Arthropoda</taxon>
        <taxon>Hexapoda</taxon>
        <taxon>Insecta</taxon>
        <taxon>Pterygota</taxon>
        <taxon>Neoptera</taxon>
        <taxon>Paraneoptera</taxon>
        <taxon>Hemiptera</taxon>
        <taxon>Sternorrhyncha</taxon>
        <taxon>Psylloidea</taxon>
        <taxon>Psyllidae</taxon>
        <taxon>Diaphorininae</taxon>
        <taxon>Diaphorina</taxon>
    </lineage>
</organism>
<dbReference type="InterPro" id="IPR000782">
    <property type="entry name" value="FAS1_domain"/>
</dbReference>
<dbReference type="Proteomes" id="UP000079169">
    <property type="component" value="Unplaced"/>
</dbReference>
<dbReference type="AlphaFoldDB" id="A0A3Q0JP17"/>
<sequence>MVKAPLKTDNVCVDREEKVEHTNDTDSGTGQLNQLFSFGAAQFSSCRHSPSKYVSQFSSCRHSPSKYVCTTTTHKRGESKTVTVTYQCCYGFRRLDNQGQCVKVDLKPMTDLMGELGGAEFMKMVKSVNMGDTLESKNLTVFVPNDEAVKQYESEIYATNNLRFRRRIEDNDVLSGESDKDYLSPSDMVLSHVIPGIVDMNEVSKKGEEEEDCRFV</sequence>
<evidence type="ECO:0000259" key="1">
    <source>
        <dbReference type="PROSITE" id="PS50213"/>
    </source>
</evidence>
<dbReference type="InterPro" id="IPR036378">
    <property type="entry name" value="FAS1_dom_sf"/>
</dbReference>
<dbReference type="Gene3D" id="2.30.180.10">
    <property type="entry name" value="FAS1 domain"/>
    <property type="match status" value="1"/>
</dbReference>
<dbReference type="PaxDb" id="121845-A0A3Q0JP17"/>
<feature type="non-terminal residue" evidence="3">
    <location>
        <position position="216"/>
    </location>
</feature>
<evidence type="ECO:0000313" key="2">
    <source>
        <dbReference type="Proteomes" id="UP000079169"/>
    </source>
</evidence>
<dbReference type="SUPFAM" id="SSF82153">
    <property type="entry name" value="FAS1 domain"/>
    <property type="match status" value="1"/>
</dbReference>
<gene>
    <name evidence="3" type="primary">LOC103522853</name>
</gene>
<name>A0A3Q0JP17_DIACI</name>
<dbReference type="KEGG" id="dci:103522853"/>
<dbReference type="GeneID" id="103522853"/>